<reference evidence="3" key="1">
    <citation type="submission" date="2021-02" db="EMBL/GenBank/DDBJ databases">
        <authorList>
            <person name="Dougan E. K."/>
            <person name="Rhodes N."/>
            <person name="Thang M."/>
            <person name="Chan C."/>
        </authorList>
    </citation>
    <scope>NUCLEOTIDE SEQUENCE</scope>
</reference>
<evidence type="ECO:0000313" key="3">
    <source>
        <dbReference type="EMBL" id="CAE7640118.1"/>
    </source>
</evidence>
<dbReference type="Proteomes" id="UP000649617">
    <property type="component" value="Unassembled WGS sequence"/>
</dbReference>
<evidence type="ECO:0000256" key="1">
    <source>
        <dbReference type="SAM" id="Coils"/>
    </source>
</evidence>
<keyword evidence="1" id="KW-0175">Coiled coil</keyword>
<dbReference type="OrthoDB" id="432075at2759"/>
<sequence length="719" mass="80848">MSASKLEKKIWTLEQKLREEFNAALHNELDKVFARVDQLETEMQLLKGETPLQKANTRPDGGVACDFPQDTCPRQILQPSDKKIVPVQDAVQEAWEETPRNERVRGMKDLDEVLEPVAFHESTWNVVLVLGFTEAGCLDTLISCLLLLASAALQVTFSLILLSEDFLGEPFVKHLGHAEKWRRGLAHDYKHMDLSETSLASRVCNKDETLIVSTNQANLIGQINAFLSIRPAQHEPTELRRGILLCMLCIFLWCLYLCNEFRAIGLSFEAILQVPRQARTRLEQGRLASISYTRCFVFCCARLVRGMIAGLLLYGGILWLANTTSIKDLVLNAVALGAILEVDEMFFAALMPKKIQIKIQDLEAIKVVYSRRRSQLEALLLLLIMSGLLLWPWFQLVEPLGENMKLVKKKFCDGDQDFVVGINANQEVTIGRLTTPFSSSRNATLIEKAVTDYAFSSGSTWQRILFESNRKFERKQTQTMEAIAKTVLTCEDFDSWLDGNQSLDLLEIYGPYWYSTAHSVGFPDNSTCKDMGDLCEFEGYHLLRLACGVTCGCESIAANPWYKVEHHGCSKGCRDSSLWQIRDLNCTNIPANARSWQDFWQMYPDEVESLAVVLSQPLKNQVRAIAQKMMIEGCSALLNVSEDPVTLTNFCAGNTNPELWSAAPLRQLCPFTCCSQASSASSSSCPTKCCFDKMDCDNADCNDDAVRENCRRTCRLCLA</sequence>
<keyword evidence="2" id="KW-1133">Transmembrane helix</keyword>
<evidence type="ECO:0000256" key="2">
    <source>
        <dbReference type="SAM" id="Phobius"/>
    </source>
</evidence>
<organism evidence="3 4">
    <name type="scientific">Symbiodinium pilosum</name>
    <name type="common">Dinoflagellate</name>
    <dbReference type="NCBI Taxonomy" id="2952"/>
    <lineage>
        <taxon>Eukaryota</taxon>
        <taxon>Sar</taxon>
        <taxon>Alveolata</taxon>
        <taxon>Dinophyceae</taxon>
        <taxon>Suessiales</taxon>
        <taxon>Symbiodiniaceae</taxon>
        <taxon>Symbiodinium</taxon>
    </lineage>
</organism>
<feature type="coiled-coil region" evidence="1">
    <location>
        <begin position="22"/>
        <end position="49"/>
    </location>
</feature>
<feature type="transmembrane region" description="Helical" evidence="2">
    <location>
        <begin position="239"/>
        <end position="258"/>
    </location>
</feature>
<feature type="transmembrane region" description="Helical" evidence="2">
    <location>
        <begin position="329"/>
        <end position="350"/>
    </location>
</feature>
<feature type="transmembrane region" description="Helical" evidence="2">
    <location>
        <begin position="376"/>
        <end position="394"/>
    </location>
</feature>
<keyword evidence="4" id="KW-1185">Reference proteome</keyword>
<keyword evidence="2" id="KW-0812">Transmembrane</keyword>
<dbReference type="EMBL" id="CAJNIZ010042841">
    <property type="protein sequence ID" value="CAE7640118.1"/>
    <property type="molecule type" value="Genomic_DNA"/>
</dbReference>
<gene>
    <name evidence="3" type="primary">serS</name>
    <name evidence="3" type="ORF">SPIL2461_LOCUS16936</name>
</gene>
<feature type="transmembrane region" description="Helical" evidence="2">
    <location>
        <begin position="141"/>
        <end position="162"/>
    </location>
</feature>
<name>A0A812VHW5_SYMPI</name>
<comment type="caution">
    <text evidence="3">The sequence shown here is derived from an EMBL/GenBank/DDBJ whole genome shotgun (WGS) entry which is preliminary data.</text>
</comment>
<feature type="transmembrane region" description="Helical" evidence="2">
    <location>
        <begin position="295"/>
        <end position="317"/>
    </location>
</feature>
<accession>A0A812VHW5</accession>
<evidence type="ECO:0000313" key="4">
    <source>
        <dbReference type="Proteomes" id="UP000649617"/>
    </source>
</evidence>
<proteinExistence type="predicted"/>
<keyword evidence="2" id="KW-0472">Membrane</keyword>
<protein>
    <submittedName>
        <fullName evidence="3">SerS protein</fullName>
    </submittedName>
</protein>
<dbReference type="AlphaFoldDB" id="A0A812VHW5"/>